<dbReference type="InterPro" id="IPR036615">
    <property type="entry name" value="Mur_ligase_C_dom_sf"/>
</dbReference>
<evidence type="ECO:0000256" key="8">
    <source>
        <dbReference type="ARBA" id="ARBA00022598"/>
    </source>
</evidence>
<dbReference type="OMA" id="ESLDCCM"/>
<evidence type="ECO:0000256" key="1">
    <source>
        <dbReference type="ARBA" id="ARBA00004273"/>
    </source>
</evidence>
<evidence type="ECO:0000256" key="7">
    <source>
        <dbReference type="ARBA" id="ARBA00022563"/>
    </source>
</evidence>
<sequence>MSRSYQEAVEALNTFHNAAELEKQRKSGGRDLTRSLPETRDYMRRLNITNEDLARMRIIHVAGSKGKGSTAAMCDALLRQQGFSTGLFTSPHLIEVRERIRVNGAPLSRAEFASTFWELYDALDATPPADDILNFPTYFRATFLMALLAFKRLKLDAIILEVGIGGLYDATNVVLEPWVCGITRLGLEHTSILGNTLTEIAHQKAGIMKENVPCFSQPQEPTAWRALEEAATQHRPKFLLQTDPLPPVAMHGHIPPLNLGIAGAHQFFNAGLAVQLVRYWTRRYRGTAPDRSGRTQVLRRGRTVYYIDGAHTVDSCQAAASWVRSKLPHPSSTQGGPCRVSMIFNCTGDRLPADLLQPINHTISLASQRRHPEICRTAFLGLEYLKLSRKLQARDTTQVELESQVFVVDSIECAIAQLEHAAIPAKQDEGLDSRDELLDGPEQHVIVTGSLHLVGGFLAQIGMEVQ</sequence>
<evidence type="ECO:0000256" key="4">
    <source>
        <dbReference type="ARBA" id="ARBA00005150"/>
    </source>
</evidence>
<dbReference type="FunCoup" id="A9V8L2">
    <property type="interactions" value="978"/>
</dbReference>
<keyword evidence="10 18" id="KW-0547">Nucleotide-binding</keyword>
<dbReference type="GO" id="GO:0005829">
    <property type="term" value="C:cytosol"/>
    <property type="evidence" value="ECO:0000318"/>
    <property type="project" value="GO_Central"/>
</dbReference>
<evidence type="ECO:0000256" key="3">
    <source>
        <dbReference type="ARBA" id="ARBA00004496"/>
    </source>
</evidence>
<feature type="binding site" evidence="18">
    <location>
        <position position="308"/>
    </location>
    <ligand>
        <name>ATP</name>
        <dbReference type="ChEBI" id="CHEBI:30616"/>
    </ligand>
</feature>
<keyword evidence="13 19" id="KW-0460">Magnesium</keyword>
<evidence type="ECO:0000256" key="14">
    <source>
        <dbReference type="ARBA" id="ARBA00023128"/>
    </source>
</evidence>
<keyword evidence="9 19" id="KW-0479">Metal-binding</keyword>
<feature type="binding site" evidence="19">
    <location>
        <position position="90"/>
    </location>
    <ligand>
        <name>Mg(2+)</name>
        <dbReference type="ChEBI" id="CHEBI:18420"/>
        <label>1</label>
    </ligand>
</feature>
<dbReference type="InterPro" id="IPR023600">
    <property type="entry name" value="Folylpolyglutamate_synth_euk"/>
</dbReference>
<comment type="function">
    <text evidence="17">Catalyzes conversion of folates to polyglutamate derivatives allowing concentration of folate compounds in the cell and the intracellular retention of these cofactors, which are important substrates for most of the folate-dependent enzymes that are involved in one-carbon transfer reactions involved in purine, pyrimidine and amino acid synthesis.</text>
</comment>
<evidence type="ECO:0000256" key="17">
    <source>
        <dbReference type="PIRNR" id="PIRNR038895"/>
    </source>
</evidence>
<keyword evidence="8 17" id="KW-0436">Ligase</keyword>
<evidence type="ECO:0000256" key="2">
    <source>
        <dbReference type="ARBA" id="ARBA00004305"/>
    </source>
</evidence>
<dbReference type="GeneID" id="5894286"/>
<comment type="subcellular location">
    <subcellularLocation>
        <location evidence="3">Cytoplasm</location>
    </subcellularLocation>
    <subcellularLocation>
        <location evidence="1">Mitochondrion inner membrane</location>
    </subcellularLocation>
    <subcellularLocation>
        <location evidence="2">Mitochondrion matrix</location>
    </subcellularLocation>
</comment>
<dbReference type="InterPro" id="IPR018109">
    <property type="entry name" value="Folylpolyglutamate_synth_CS"/>
</dbReference>
<dbReference type="GO" id="GO:0046872">
    <property type="term" value="F:metal ion binding"/>
    <property type="evidence" value="ECO:0007669"/>
    <property type="project" value="UniProtKB-KW"/>
</dbReference>
<dbReference type="SUPFAM" id="SSF53244">
    <property type="entry name" value="MurD-like peptide ligases, peptide-binding domain"/>
    <property type="match status" value="1"/>
</dbReference>
<dbReference type="PANTHER" id="PTHR11136:SF5">
    <property type="entry name" value="FOLYLPOLYGLUTAMATE SYNTHASE, MITOCHONDRIAL"/>
    <property type="match status" value="1"/>
</dbReference>
<dbReference type="UniPathway" id="UPA00850"/>
<evidence type="ECO:0000313" key="20">
    <source>
        <dbReference type="EMBL" id="EDQ86103.1"/>
    </source>
</evidence>
<evidence type="ECO:0000256" key="9">
    <source>
        <dbReference type="ARBA" id="ARBA00022723"/>
    </source>
</evidence>
<evidence type="ECO:0000256" key="12">
    <source>
        <dbReference type="ARBA" id="ARBA00022840"/>
    </source>
</evidence>
<keyword evidence="12 18" id="KW-0067">ATP-binding</keyword>
<dbReference type="STRING" id="81824.A9V8L2"/>
<dbReference type="KEGG" id="mbr:MONBRDRAFT_28582"/>
<dbReference type="InterPro" id="IPR036565">
    <property type="entry name" value="Mur-like_cat_sf"/>
</dbReference>
<dbReference type="PIRSF" id="PIRSF038895">
    <property type="entry name" value="FPGS"/>
    <property type="match status" value="1"/>
</dbReference>
<keyword evidence="14" id="KW-0496">Mitochondrion</keyword>
<organism evidence="20 21">
    <name type="scientific">Monosiga brevicollis</name>
    <name type="common">Choanoflagellate</name>
    <dbReference type="NCBI Taxonomy" id="81824"/>
    <lineage>
        <taxon>Eukaryota</taxon>
        <taxon>Choanoflagellata</taxon>
        <taxon>Craspedida</taxon>
        <taxon>Salpingoecidae</taxon>
        <taxon>Monosiga</taxon>
    </lineage>
</organism>
<name>A9V8L2_MONBE</name>
<keyword evidence="15" id="KW-0472">Membrane</keyword>
<dbReference type="InterPro" id="IPR001645">
    <property type="entry name" value="Folylpolyglutamate_synth"/>
</dbReference>
<comment type="cofactor">
    <cofactor evidence="17">
        <name>a monovalent cation</name>
        <dbReference type="ChEBI" id="CHEBI:60242"/>
    </cofactor>
    <text evidence="17">A monovalent cation.</text>
</comment>
<comment type="catalytic activity">
    <reaction evidence="16 17">
        <text>(6S)-5,6,7,8-tetrahydrofolyl-(gamma-L-Glu)(n) + L-glutamate + ATP = (6S)-5,6,7,8-tetrahydrofolyl-(gamma-L-Glu)(n+1) + ADP + phosphate + H(+)</text>
        <dbReference type="Rhea" id="RHEA:10580"/>
        <dbReference type="Rhea" id="RHEA-COMP:14738"/>
        <dbReference type="Rhea" id="RHEA-COMP:14740"/>
        <dbReference type="ChEBI" id="CHEBI:15378"/>
        <dbReference type="ChEBI" id="CHEBI:29985"/>
        <dbReference type="ChEBI" id="CHEBI:30616"/>
        <dbReference type="ChEBI" id="CHEBI:43474"/>
        <dbReference type="ChEBI" id="CHEBI:141005"/>
        <dbReference type="ChEBI" id="CHEBI:456216"/>
        <dbReference type="EC" id="6.3.2.17"/>
    </reaction>
</comment>
<evidence type="ECO:0000256" key="19">
    <source>
        <dbReference type="PIRSR" id="PIRSR038895-2"/>
    </source>
</evidence>
<dbReference type="AlphaFoldDB" id="A9V8L2"/>
<dbReference type="Proteomes" id="UP000001357">
    <property type="component" value="Unassembled WGS sequence"/>
</dbReference>
<evidence type="ECO:0000256" key="15">
    <source>
        <dbReference type="ARBA" id="ARBA00023136"/>
    </source>
</evidence>
<dbReference type="Gene3D" id="3.40.1190.10">
    <property type="entry name" value="Mur-like, catalytic domain"/>
    <property type="match status" value="1"/>
</dbReference>
<evidence type="ECO:0000256" key="13">
    <source>
        <dbReference type="ARBA" id="ARBA00022842"/>
    </source>
</evidence>
<feature type="binding site" evidence="19">
    <location>
        <position position="161"/>
    </location>
    <ligand>
        <name>Mg(2+)</name>
        <dbReference type="ChEBI" id="CHEBI:18420"/>
        <label>1</label>
    </ligand>
</feature>
<dbReference type="GO" id="GO:0005737">
    <property type="term" value="C:cytoplasm"/>
    <property type="evidence" value="ECO:0000318"/>
    <property type="project" value="GO_Central"/>
</dbReference>
<dbReference type="eggNOG" id="KOG2525">
    <property type="taxonomic scope" value="Eukaryota"/>
</dbReference>
<feature type="binding site" evidence="18">
    <location>
        <position position="294"/>
    </location>
    <ligand>
        <name>ATP</name>
        <dbReference type="ChEBI" id="CHEBI:30616"/>
    </ligand>
</feature>
<dbReference type="GO" id="GO:0005743">
    <property type="term" value="C:mitochondrial inner membrane"/>
    <property type="evidence" value="ECO:0007669"/>
    <property type="project" value="UniProtKB-SubCell"/>
</dbReference>
<protein>
    <recommendedName>
        <fullName evidence="17">Folylpolyglutamate synthase</fullName>
        <ecNumber evidence="17">6.3.2.17</ecNumber>
    </recommendedName>
    <alternativeName>
        <fullName evidence="17">Folylpoly-gamma-glutamate synthetase</fullName>
    </alternativeName>
    <alternativeName>
        <fullName evidence="17">Tetrahydrofolylpolyglutamate synthase</fullName>
    </alternativeName>
</protein>
<dbReference type="GO" id="GO:0005524">
    <property type="term" value="F:ATP binding"/>
    <property type="evidence" value="ECO:0007669"/>
    <property type="project" value="UniProtKB-KW"/>
</dbReference>
<dbReference type="GO" id="GO:0005759">
    <property type="term" value="C:mitochondrial matrix"/>
    <property type="evidence" value="ECO:0007669"/>
    <property type="project" value="UniProtKB-SubCell"/>
</dbReference>
<dbReference type="GO" id="GO:0046901">
    <property type="term" value="P:tetrahydrofolylpolyglutamate biosynthetic process"/>
    <property type="evidence" value="ECO:0000318"/>
    <property type="project" value="GO_Central"/>
</dbReference>
<feature type="binding site" evidence="19">
    <location>
        <position position="189"/>
    </location>
    <ligand>
        <name>Mg(2+)</name>
        <dbReference type="ChEBI" id="CHEBI:18420"/>
        <label>1</label>
    </ligand>
</feature>
<dbReference type="GO" id="GO:0004326">
    <property type="term" value="F:tetrahydrofolylpolyglutamate synthase activity"/>
    <property type="evidence" value="ECO:0000318"/>
    <property type="project" value="GO_Central"/>
</dbReference>
<comment type="similarity">
    <text evidence="5 17">Belongs to the folylpolyglutamate synthase family.</text>
</comment>
<reference evidence="20 21" key="1">
    <citation type="journal article" date="2008" name="Nature">
        <title>The genome of the choanoflagellate Monosiga brevicollis and the origin of metazoans.</title>
        <authorList>
            <consortium name="JGI Sequencing"/>
            <person name="King N."/>
            <person name="Westbrook M.J."/>
            <person name="Young S.L."/>
            <person name="Kuo A."/>
            <person name="Abedin M."/>
            <person name="Chapman J."/>
            <person name="Fairclough S."/>
            <person name="Hellsten U."/>
            <person name="Isogai Y."/>
            <person name="Letunic I."/>
            <person name="Marr M."/>
            <person name="Pincus D."/>
            <person name="Putnam N."/>
            <person name="Rokas A."/>
            <person name="Wright K.J."/>
            <person name="Zuzow R."/>
            <person name="Dirks W."/>
            <person name="Good M."/>
            <person name="Goodstein D."/>
            <person name="Lemons D."/>
            <person name="Li W."/>
            <person name="Lyons J.B."/>
            <person name="Morris A."/>
            <person name="Nichols S."/>
            <person name="Richter D.J."/>
            <person name="Salamov A."/>
            <person name="Bork P."/>
            <person name="Lim W.A."/>
            <person name="Manning G."/>
            <person name="Miller W.T."/>
            <person name="McGinnis W."/>
            <person name="Shapiro H."/>
            <person name="Tjian R."/>
            <person name="Grigoriev I.V."/>
            <person name="Rokhsar D."/>
        </authorList>
    </citation>
    <scope>NUCLEOTIDE SEQUENCE [LARGE SCALE GENOMIC DNA]</scope>
    <source>
        <strain evidence="21">MX1 / ATCC 50154</strain>
    </source>
</reference>
<dbReference type="GO" id="GO:0006730">
    <property type="term" value="P:one-carbon metabolic process"/>
    <property type="evidence" value="ECO:0007669"/>
    <property type="project" value="UniProtKB-KW"/>
</dbReference>
<evidence type="ECO:0000256" key="5">
    <source>
        <dbReference type="ARBA" id="ARBA00008276"/>
    </source>
</evidence>
<dbReference type="GO" id="GO:0005739">
    <property type="term" value="C:mitochondrion"/>
    <property type="evidence" value="ECO:0000318"/>
    <property type="project" value="GO_Central"/>
</dbReference>
<evidence type="ECO:0000256" key="10">
    <source>
        <dbReference type="ARBA" id="ARBA00022741"/>
    </source>
</evidence>
<accession>A9V8L2</accession>
<comment type="pathway">
    <text evidence="4 17">Cofactor biosynthesis; tetrahydrofolylpolyglutamate biosynthesis.</text>
</comment>
<dbReference type="NCBIfam" id="TIGR01499">
    <property type="entry name" value="folC"/>
    <property type="match status" value="1"/>
</dbReference>
<evidence type="ECO:0000256" key="11">
    <source>
        <dbReference type="ARBA" id="ARBA00022792"/>
    </source>
</evidence>
<proteinExistence type="inferred from homology"/>
<dbReference type="FunFam" id="3.40.1190.10:FF:000016">
    <property type="entry name" value="Folylpolyglutamate synthase"/>
    <property type="match status" value="1"/>
</dbReference>
<keyword evidence="7 17" id="KW-0554">One-carbon metabolism</keyword>
<keyword evidence="11" id="KW-0999">Mitochondrion inner membrane</keyword>
<dbReference type="InParanoid" id="A9V8L2"/>
<dbReference type="Gene3D" id="3.90.190.20">
    <property type="entry name" value="Mur ligase, C-terminal domain"/>
    <property type="match status" value="1"/>
</dbReference>
<dbReference type="EMBL" id="CH991568">
    <property type="protein sequence ID" value="EDQ86103.1"/>
    <property type="molecule type" value="Genomic_DNA"/>
</dbReference>
<evidence type="ECO:0000313" key="21">
    <source>
        <dbReference type="Proteomes" id="UP000001357"/>
    </source>
</evidence>
<keyword evidence="21" id="KW-1185">Reference proteome</keyword>
<keyword evidence="6" id="KW-0963">Cytoplasm</keyword>
<evidence type="ECO:0000256" key="16">
    <source>
        <dbReference type="ARBA" id="ARBA00047493"/>
    </source>
</evidence>
<evidence type="ECO:0000256" key="18">
    <source>
        <dbReference type="PIRSR" id="PIRSR038895-1"/>
    </source>
</evidence>
<dbReference type="SUPFAM" id="SSF53623">
    <property type="entry name" value="MurD-like peptide ligases, catalytic domain"/>
    <property type="match status" value="1"/>
</dbReference>
<evidence type="ECO:0000256" key="6">
    <source>
        <dbReference type="ARBA" id="ARBA00022490"/>
    </source>
</evidence>
<dbReference type="EC" id="6.3.2.17" evidence="17"/>
<gene>
    <name evidence="20" type="ORF">MONBRDRAFT_28582</name>
</gene>
<dbReference type="PANTHER" id="PTHR11136">
    <property type="entry name" value="FOLYLPOLYGLUTAMATE SYNTHASE-RELATED"/>
    <property type="match status" value="1"/>
</dbReference>
<dbReference type="PROSITE" id="PS01012">
    <property type="entry name" value="FOLYLPOLYGLU_SYNT_2"/>
    <property type="match status" value="1"/>
</dbReference>
<dbReference type="RefSeq" id="XP_001749028.1">
    <property type="nucleotide sequence ID" value="XM_001748976.1"/>
</dbReference>